<feature type="chain" id="PRO_5022193416" description="Lipoprotein" evidence="2">
    <location>
        <begin position="21"/>
        <end position="80"/>
    </location>
</feature>
<sequence>MALIHALATAALAVALTGCAQDRAPPAGVAQEPPRAPAATLGPDDGMPFATPSGHKGAGPATDPSQESKDPHGVPRPARR</sequence>
<gene>
    <name evidence="3" type="ORF">IP93_01848</name>
</gene>
<reference evidence="3 4" key="1">
    <citation type="journal article" date="2015" name="Stand. Genomic Sci.">
        <title>Genomic Encyclopedia of Bacterial and Archaeal Type Strains, Phase III: the genomes of soil and plant-associated and newly described type strains.</title>
        <authorList>
            <person name="Whitman W.B."/>
            <person name="Woyke T."/>
            <person name="Klenk H.P."/>
            <person name="Zhou Y."/>
            <person name="Lilburn T.G."/>
            <person name="Beck B.J."/>
            <person name="De Vos P."/>
            <person name="Vandamme P."/>
            <person name="Eisen J.A."/>
            <person name="Garrity G."/>
            <person name="Hugenholtz P."/>
            <person name="Kyrpides N.C."/>
        </authorList>
    </citation>
    <scope>NUCLEOTIDE SEQUENCE [LARGE SCALE GENOMIC DNA]</scope>
    <source>
        <strain evidence="3 4">CGMCC 1.10136</strain>
    </source>
</reference>
<evidence type="ECO:0000313" key="3">
    <source>
        <dbReference type="EMBL" id="TWI10270.1"/>
    </source>
</evidence>
<evidence type="ECO:0000256" key="2">
    <source>
        <dbReference type="SAM" id="SignalP"/>
    </source>
</evidence>
<feature type="signal peptide" evidence="2">
    <location>
        <begin position="1"/>
        <end position="20"/>
    </location>
</feature>
<dbReference type="RefSeq" id="WP_144814794.1">
    <property type="nucleotide sequence ID" value="NZ_VLKP01000007.1"/>
</dbReference>
<evidence type="ECO:0000313" key="4">
    <source>
        <dbReference type="Proteomes" id="UP000316471"/>
    </source>
</evidence>
<dbReference type="EMBL" id="VLKP01000007">
    <property type="protein sequence ID" value="TWI10270.1"/>
    <property type="molecule type" value="Genomic_DNA"/>
</dbReference>
<keyword evidence="4" id="KW-1185">Reference proteome</keyword>
<dbReference type="AlphaFoldDB" id="A0A562LRL1"/>
<comment type="caution">
    <text evidence="3">The sequence shown here is derived from an EMBL/GenBank/DDBJ whole genome shotgun (WGS) entry which is preliminary data.</text>
</comment>
<proteinExistence type="predicted"/>
<evidence type="ECO:0008006" key="5">
    <source>
        <dbReference type="Google" id="ProtNLM"/>
    </source>
</evidence>
<keyword evidence="2" id="KW-0732">Signal</keyword>
<name>A0A562LRL1_9GAMM</name>
<dbReference type="Proteomes" id="UP000316471">
    <property type="component" value="Unassembled WGS sequence"/>
</dbReference>
<evidence type="ECO:0000256" key="1">
    <source>
        <dbReference type="SAM" id="MobiDB-lite"/>
    </source>
</evidence>
<protein>
    <recommendedName>
        <fullName evidence="5">Lipoprotein</fullName>
    </recommendedName>
</protein>
<accession>A0A562LRL1</accession>
<organism evidence="3 4">
    <name type="scientific">Aerolutibacter ruishenii</name>
    <dbReference type="NCBI Taxonomy" id="686800"/>
    <lineage>
        <taxon>Bacteria</taxon>
        <taxon>Pseudomonadati</taxon>
        <taxon>Pseudomonadota</taxon>
        <taxon>Gammaproteobacteria</taxon>
        <taxon>Lysobacterales</taxon>
        <taxon>Lysobacteraceae</taxon>
        <taxon>Aerolutibacter</taxon>
    </lineage>
</organism>
<feature type="region of interest" description="Disordered" evidence="1">
    <location>
        <begin position="23"/>
        <end position="80"/>
    </location>
</feature>